<dbReference type="Gene3D" id="3.30.1330.120">
    <property type="entry name" value="2-methylcitrate dehydratase PrpD"/>
    <property type="match status" value="1"/>
</dbReference>
<evidence type="ECO:0000259" key="2">
    <source>
        <dbReference type="Pfam" id="PF03972"/>
    </source>
</evidence>
<dbReference type="EMBL" id="JAPDRN010000015">
    <property type="protein sequence ID" value="KAJ9640250.1"/>
    <property type="molecule type" value="Genomic_DNA"/>
</dbReference>
<feature type="domain" description="MmgE/PrpD C-terminal" evidence="3">
    <location>
        <begin position="282"/>
        <end position="447"/>
    </location>
</feature>
<dbReference type="InterPro" id="IPR042188">
    <property type="entry name" value="MmgE/PrpD_sf_2"/>
</dbReference>
<comment type="similarity">
    <text evidence="1">Belongs to the PrpD family.</text>
</comment>
<evidence type="ECO:0000313" key="4">
    <source>
        <dbReference type="EMBL" id="KAJ9640250.1"/>
    </source>
</evidence>
<comment type="caution">
    <text evidence="4">The sequence shown here is derived from an EMBL/GenBank/DDBJ whole genome shotgun (WGS) entry which is preliminary data.</text>
</comment>
<evidence type="ECO:0008006" key="6">
    <source>
        <dbReference type="Google" id="ProtNLM"/>
    </source>
</evidence>
<dbReference type="Proteomes" id="UP001172681">
    <property type="component" value="Unassembled WGS sequence"/>
</dbReference>
<evidence type="ECO:0000256" key="1">
    <source>
        <dbReference type="ARBA" id="ARBA00006174"/>
    </source>
</evidence>
<dbReference type="Pfam" id="PF03972">
    <property type="entry name" value="MmgE_PrpD_N"/>
    <property type="match status" value="1"/>
</dbReference>
<dbReference type="InterPro" id="IPR005656">
    <property type="entry name" value="MmgE_PrpD"/>
</dbReference>
<dbReference type="SUPFAM" id="SSF103378">
    <property type="entry name" value="2-methylcitrate dehydratase PrpD"/>
    <property type="match status" value="1"/>
</dbReference>
<proteinExistence type="inferred from homology"/>
<dbReference type="Gene3D" id="1.10.4100.10">
    <property type="entry name" value="2-methylcitrate dehydratase PrpD"/>
    <property type="match status" value="1"/>
</dbReference>
<dbReference type="PANTHER" id="PTHR16943">
    <property type="entry name" value="2-METHYLCITRATE DEHYDRATASE-RELATED"/>
    <property type="match status" value="1"/>
</dbReference>
<keyword evidence="5" id="KW-1185">Reference proteome</keyword>
<sequence>MATISIANWAVSLEYTSLPQGVIRAATRSFYNWAGCALGGSNHRTTTTALKALSPFFGPSTSSILGRANGGGGGGDSLPKRADASHAALINGIASHVHDYDDTHLETIIHPTGPVASALLAQAEAQGNVSGKDFILALVAGIEAECKVGLAVWPKHYDIGCVSSDDRHITSTTGSIGAAVAVAKLLKLTPEQMAHAIGIAATQVTGLREMFGSDTKSFHVGRSAQNGLMAAVLASNGYTSSLQALEAKRGWANVVSETQNLSERVTTLGSVWEIEKNSFKPFPCGIVVHPVIDGCIQLHREMTSSGCRPGDITRVHCRVHPLVLELTGKKTPRDGLQAKFSVYHGGAAGLVFGRAGPAAYEDAVVTSDEIIGVRDKIDAVADETLGADETEIVAEFRDGTRLTKHVVHAIGSLEVPMTDQQLEAKFIDQVSQVLGSQKASEASKVCWSVESARDTGELSRML</sequence>
<dbReference type="AlphaFoldDB" id="A0AA39D1R4"/>
<dbReference type="Pfam" id="PF19305">
    <property type="entry name" value="MmgE_PrpD_C"/>
    <property type="match status" value="1"/>
</dbReference>
<evidence type="ECO:0000259" key="3">
    <source>
        <dbReference type="Pfam" id="PF19305"/>
    </source>
</evidence>
<dbReference type="InterPro" id="IPR036148">
    <property type="entry name" value="MmgE/PrpD_sf"/>
</dbReference>
<dbReference type="InterPro" id="IPR045337">
    <property type="entry name" value="MmgE_PrpD_C"/>
</dbReference>
<accession>A0AA39D1R4</accession>
<name>A0AA39D1R4_9EURO</name>
<reference evidence="4" key="1">
    <citation type="submission" date="2022-10" db="EMBL/GenBank/DDBJ databases">
        <title>Culturing micro-colonial fungi from biological soil crusts in the Mojave desert and describing Neophaeococcomyces mojavensis, and introducing the new genera and species Taxawa tesnikishii.</title>
        <authorList>
            <person name="Kurbessoian T."/>
            <person name="Stajich J.E."/>
        </authorList>
    </citation>
    <scope>NUCLEOTIDE SEQUENCE</scope>
    <source>
        <strain evidence="4">TK_35</strain>
    </source>
</reference>
<dbReference type="PANTHER" id="PTHR16943:SF8">
    <property type="entry name" value="2-METHYLCITRATE DEHYDRATASE"/>
    <property type="match status" value="1"/>
</dbReference>
<dbReference type="InterPro" id="IPR042183">
    <property type="entry name" value="MmgE/PrpD_sf_1"/>
</dbReference>
<protein>
    <recommendedName>
        <fullName evidence="6">2-methylcitrate dehydratase PrpD</fullName>
    </recommendedName>
</protein>
<feature type="domain" description="MmgE/PrpD N-terminal" evidence="2">
    <location>
        <begin position="5"/>
        <end position="262"/>
    </location>
</feature>
<dbReference type="GO" id="GO:0016829">
    <property type="term" value="F:lyase activity"/>
    <property type="evidence" value="ECO:0007669"/>
    <property type="project" value="InterPro"/>
</dbReference>
<evidence type="ECO:0000313" key="5">
    <source>
        <dbReference type="Proteomes" id="UP001172681"/>
    </source>
</evidence>
<organism evidence="4 5">
    <name type="scientific">Knufia peltigerae</name>
    <dbReference type="NCBI Taxonomy" id="1002370"/>
    <lineage>
        <taxon>Eukaryota</taxon>
        <taxon>Fungi</taxon>
        <taxon>Dikarya</taxon>
        <taxon>Ascomycota</taxon>
        <taxon>Pezizomycotina</taxon>
        <taxon>Eurotiomycetes</taxon>
        <taxon>Chaetothyriomycetidae</taxon>
        <taxon>Chaetothyriales</taxon>
        <taxon>Trichomeriaceae</taxon>
        <taxon>Knufia</taxon>
    </lineage>
</organism>
<gene>
    <name evidence="4" type="ORF">H2204_003475</name>
</gene>
<dbReference type="InterPro" id="IPR045336">
    <property type="entry name" value="MmgE_PrpD_N"/>
</dbReference>